<feature type="non-terminal residue" evidence="2">
    <location>
        <position position="282"/>
    </location>
</feature>
<feature type="non-terminal residue" evidence="2">
    <location>
        <position position="1"/>
    </location>
</feature>
<name>A0A382VUB4_9ZZZZ</name>
<dbReference type="PANTHER" id="PTHR48080">
    <property type="entry name" value="D-GALACTONATE DEHYDRATASE-RELATED"/>
    <property type="match status" value="1"/>
</dbReference>
<dbReference type="Gene3D" id="3.30.390.10">
    <property type="entry name" value="Enolase-like, N-terminal domain"/>
    <property type="match status" value="1"/>
</dbReference>
<feature type="domain" description="Mandelate racemase/muconate lactonizing enzyme C-terminal" evidence="1">
    <location>
        <begin position="74"/>
        <end position="169"/>
    </location>
</feature>
<dbReference type="SFLD" id="SFLDS00001">
    <property type="entry name" value="Enolase"/>
    <property type="match status" value="1"/>
</dbReference>
<dbReference type="SUPFAM" id="SSF54826">
    <property type="entry name" value="Enolase N-terminal domain-like"/>
    <property type="match status" value="1"/>
</dbReference>
<sequence>YLAPALHMQEAININACWDIMISAFRGANFAYTAIDLALWDILGKKNGVPIYELLGGQVNEGVALHGFLDRVSGAKLNESIQHLTEEGWNIVKGKIGFTVDEDVDWYKEVSELSEGKMKFQLDGNSGYSRSDAILALTQIEQLGGIGLFEQPVQNLEDLEAIASKVNTPLQADELLTGVRSSYELSRAKAIPVWHFKMHKYGGLTPLQKMAALAESADIIFSVAPYPDLMSAAAAHFAAASRNATWPAGAARNDDTILDKRIVPDGHILPPPVGPGLGVELD</sequence>
<dbReference type="InterPro" id="IPR034593">
    <property type="entry name" value="DgoD-like"/>
</dbReference>
<organism evidence="2">
    <name type="scientific">marine metagenome</name>
    <dbReference type="NCBI Taxonomy" id="408172"/>
    <lineage>
        <taxon>unclassified sequences</taxon>
        <taxon>metagenomes</taxon>
        <taxon>ecological metagenomes</taxon>
    </lineage>
</organism>
<dbReference type="InterPro" id="IPR029017">
    <property type="entry name" value="Enolase-like_N"/>
</dbReference>
<dbReference type="InterPro" id="IPR013342">
    <property type="entry name" value="Mandelate_racemase_C"/>
</dbReference>
<dbReference type="SMART" id="SM00922">
    <property type="entry name" value="MR_MLE"/>
    <property type="match status" value="1"/>
</dbReference>
<evidence type="ECO:0000259" key="1">
    <source>
        <dbReference type="SMART" id="SM00922"/>
    </source>
</evidence>
<dbReference type="InterPro" id="IPR029065">
    <property type="entry name" value="Enolase_C-like"/>
</dbReference>
<dbReference type="Pfam" id="PF13378">
    <property type="entry name" value="MR_MLE_C"/>
    <property type="match status" value="1"/>
</dbReference>
<dbReference type="InterPro" id="IPR013341">
    <property type="entry name" value="Mandelate_racemase_N_dom"/>
</dbReference>
<reference evidence="2" key="1">
    <citation type="submission" date="2018-05" db="EMBL/GenBank/DDBJ databases">
        <authorList>
            <person name="Lanie J.A."/>
            <person name="Ng W.-L."/>
            <person name="Kazmierczak K.M."/>
            <person name="Andrzejewski T.M."/>
            <person name="Davidsen T.M."/>
            <person name="Wayne K.J."/>
            <person name="Tettelin H."/>
            <person name="Glass J.I."/>
            <person name="Rusch D."/>
            <person name="Podicherti R."/>
            <person name="Tsui H.-C.T."/>
            <person name="Winkler M.E."/>
        </authorList>
    </citation>
    <scope>NUCLEOTIDE SEQUENCE</scope>
</reference>
<dbReference type="SUPFAM" id="SSF51604">
    <property type="entry name" value="Enolase C-terminal domain-like"/>
    <property type="match status" value="1"/>
</dbReference>
<evidence type="ECO:0000313" key="2">
    <source>
        <dbReference type="EMBL" id="SVD49438.1"/>
    </source>
</evidence>
<gene>
    <name evidence="2" type="ORF">METZ01_LOCUS402292</name>
</gene>
<dbReference type="Pfam" id="PF02746">
    <property type="entry name" value="MR_MLE_N"/>
    <property type="match status" value="1"/>
</dbReference>
<protein>
    <recommendedName>
        <fullName evidence="1">Mandelate racemase/muconate lactonizing enzyme C-terminal domain-containing protein</fullName>
    </recommendedName>
</protein>
<accession>A0A382VUB4</accession>
<dbReference type="EMBL" id="UINC01154255">
    <property type="protein sequence ID" value="SVD49438.1"/>
    <property type="molecule type" value="Genomic_DNA"/>
</dbReference>
<dbReference type="AlphaFoldDB" id="A0A382VUB4"/>
<dbReference type="Gene3D" id="3.20.20.120">
    <property type="entry name" value="Enolase-like C-terminal domain"/>
    <property type="match status" value="1"/>
</dbReference>
<proteinExistence type="predicted"/>
<dbReference type="InterPro" id="IPR036849">
    <property type="entry name" value="Enolase-like_C_sf"/>
</dbReference>